<dbReference type="RefSeq" id="WP_177197189.1">
    <property type="nucleotide sequence ID" value="NZ_FOUI01000001.1"/>
</dbReference>
<dbReference type="Gene3D" id="1.25.40.10">
    <property type="entry name" value="Tetratricopeptide repeat domain"/>
    <property type="match status" value="1"/>
</dbReference>
<evidence type="ECO:0000313" key="10">
    <source>
        <dbReference type="Proteomes" id="UP000243629"/>
    </source>
</evidence>
<keyword evidence="4 5" id="KW-0802">TPR repeat</keyword>
<keyword evidence="6" id="KW-1133">Transmembrane helix</keyword>
<dbReference type="InterPro" id="IPR011990">
    <property type="entry name" value="TPR-like_helical_dom_sf"/>
</dbReference>
<name>A0A1I4NJB3_9GAMM</name>
<dbReference type="InterPro" id="IPR056413">
    <property type="entry name" value="TPR_CcmH_CycH"/>
</dbReference>
<dbReference type="InterPro" id="IPR051263">
    <property type="entry name" value="C-type_cytochrome_biogenesis"/>
</dbReference>
<reference evidence="10" key="1">
    <citation type="submission" date="2016-10" db="EMBL/GenBank/DDBJ databases">
        <authorList>
            <person name="Varghese N."/>
            <person name="Submissions S."/>
        </authorList>
    </citation>
    <scope>NUCLEOTIDE SEQUENCE [LARGE SCALE GENOMIC DNA]</scope>
    <source>
        <strain evidence="10">DSM 24213</strain>
    </source>
</reference>
<feature type="transmembrane region" description="Helical" evidence="6">
    <location>
        <begin position="6"/>
        <end position="24"/>
    </location>
</feature>
<feature type="domain" description="Cytochrome c-type biogenesis protein H TPR" evidence="8">
    <location>
        <begin position="145"/>
        <end position="258"/>
    </location>
</feature>
<protein>
    <submittedName>
        <fullName evidence="9">Cytochrome c-type biogenesis protein CcmH</fullName>
    </submittedName>
</protein>
<dbReference type="InterPro" id="IPR017560">
    <property type="entry name" value="Cyt_c_biogenesis_CcmI"/>
</dbReference>
<dbReference type="AlphaFoldDB" id="A0A1I4NJB3"/>
<organism evidence="9 10">
    <name type="scientific">Halopseudomonas yangmingensis</name>
    <dbReference type="NCBI Taxonomy" id="1720063"/>
    <lineage>
        <taxon>Bacteria</taxon>
        <taxon>Pseudomonadati</taxon>
        <taxon>Pseudomonadota</taxon>
        <taxon>Gammaproteobacteria</taxon>
        <taxon>Pseudomonadales</taxon>
        <taxon>Pseudomonadaceae</taxon>
        <taxon>Halopseudomonas</taxon>
    </lineage>
</organism>
<evidence type="ECO:0000256" key="5">
    <source>
        <dbReference type="PROSITE-ProRule" id="PRU00339"/>
    </source>
</evidence>
<evidence type="ECO:0000313" key="9">
    <source>
        <dbReference type="EMBL" id="SFM15253.1"/>
    </source>
</evidence>
<evidence type="ECO:0000256" key="3">
    <source>
        <dbReference type="ARBA" id="ARBA00022748"/>
    </source>
</evidence>
<evidence type="ECO:0000256" key="2">
    <source>
        <dbReference type="ARBA" id="ARBA00022737"/>
    </source>
</evidence>
<keyword evidence="10" id="KW-1185">Reference proteome</keyword>
<gene>
    <name evidence="9" type="ORF">SAMN05216217_101344</name>
</gene>
<dbReference type="SMART" id="SM00028">
    <property type="entry name" value="TPR"/>
    <property type="match status" value="2"/>
</dbReference>
<sequence>MTQFWVLTGVLVLLGMLVVVWPLWKVQRQRTVDRSALNVALYEERMLELHEQQTAGHLDEAEVQAIAGEASRLLLEDVEDQHTTRQRARWVPAALLLVALVMPLAVVKLYLNWGEPVGVALYLEMQNEPESGTPQQAISRMERILVLQPDNGEVWFMLGQAYLANDQAHESVIALEKALDLIGEHAQVLAALSQSRFVAADYQFDDIGVAMLERALELQPDETSALSLLGVAAFEQGDYDAAIRRWQALMELLEPGSAEAGEVRLGIDRARQLLVQSQTAGLGDEPVIRLRVELDASLQAQLGPDSSVFVFAREAADGDARPRLLLARRLDPHNLPSDIEMDLTDAMQPDIELYTGQRLELVARLAPAGNVMAGTHEGAIDDVLVGALQPVTLVIDRAL</sequence>
<accession>A0A1I4NJB3</accession>
<keyword evidence="3" id="KW-0201">Cytochrome c-type biogenesis</keyword>
<evidence type="ECO:0000256" key="4">
    <source>
        <dbReference type="ARBA" id="ARBA00022803"/>
    </source>
</evidence>
<dbReference type="Pfam" id="PF23892">
    <property type="entry name" value="Ig_CycH"/>
    <property type="match status" value="1"/>
</dbReference>
<dbReference type="Pfam" id="PF23914">
    <property type="entry name" value="TPR_CcmH_CycH"/>
    <property type="match status" value="1"/>
</dbReference>
<dbReference type="GO" id="GO:0005886">
    <property type="term" value="C:plasma membrane"/>
    <property type="evidence" value="ECO:0007669"/>
    <property type="project" value="TreeGrafter"/>
</dbReference>
<dbReference type="NCBIfam" id="TIGR03142">
    <property type="entry name" value="cytochro_ccmI"/>
    <property type="match status" value="1"/>
</dbReference>
<dbReference type="EMBL" id="FOUI01000001">
    <property type="protein sequence ID" value="SFM15253.1"/>
    <property type="molecule type" value="Genomic_DNA"/>
</dbReference>
<dbReference type="PANTHER" id="PTHR47870">
    <property type="entry name" value="CYTOCHROME C-TYPE BIOGENESIS PROTEIN CCMH"/>
    <property type="match status" value="1"/>
</dbReference>
<dbReference type="Proteomes" id="UP000243629">
    <property type="component" value="Unassembled WGS sequence"/>
</dbReference>
<keyword evidence="2" id="KW-0677">Repeat</keyword>
<dbReference type="GO" id="GO:0017004">
    <property type="term" value="P:cytochrome complex assembly"/>
    <property type="evidence" value="ECO:0007669"/>
    <property type="project" value="UniProtKB-KW"/>
</dbReference>
<evidence type="ECO:0000256" key="1">
    <source>
        <dbReference type="ARBA" id="ARBA00004196"/>
    </source>
</evidence>
<dbReference type="PROSITE" id="PS50005">
    <property type="entry name" value="TPR"/>
    <property type="match status" value="1"/>
</dbReference>
<proteinExistence type="predicted"/>
<evidence type="ECO:0000256" key="6">
    <source>
        <dbReference type="SAM" id="Phobius"/>
    </source>
</evidence>
<feature type="repeat" description="TPR" evidence="5">
    <location>
        <begin position="152"/>
        <end position="185"/>
    </location>
</feature>
<dbReference type="PANTHER" id="PTHR47870:SF4">
    <property type="entry name" value="CYTOCHROME C-TYPE BIOGENESIS PROTEIN CYCH"/>
    <property type="match status" value="1"/>
</dbReference>
<dbReference type="InterPro" id="IPR056412">
    <property type="entry name" value="Ig_CycH"/>
</dbReference>
<evidence type="ECO:0000259" key="7">
    <source>
        <dbReference type="Pfam" id="PF23892"/>
    </source>
</evidence>
<feature type="domain" description="Cytochrome c-type biogenesis protein H Ig-like" evidence="7">
    <location>
        <begin position="288"/>
        <end position="396"/>
    </location>
</feature>
<dbReference type="SUPFAM" id="SSF48452">
    <property type="entry name" value="TPR-like"/>
    <property type="match status" value="1"/>
</dbReference>
<keyword evidence="6" id="KW-0812">Transmembrane</keyword>
<dbReference type="STRING" id="1720063.SAMN05216217_101344"/>
<dbReference type="InterPro" id="IPR019734">
    <property type="entry name" value="TPR_rpt"/>
</dbReference>
<evidence type="ECO:0000259" key="8">
    <source>
        <dbReference type="Pfam" id="PF23914"/>
    </source>
</evidence>
<dbReference type="GO" id="GO:0030313">
    <property type="term" value="C:cell envelope"/>
    <property type="evidence" value="ECO:0007669"/>
    <property type="project" value="UniProtKB-SubCell"/>
</dbReference>
<comment type="subcellular location">
    <subcellularLocation>
        <location evidence="1">Cell envelope</location>
    </subcellularLocation>
</comment>
<feature type="transmembrane region" description="Helical" evidence="6">
    <location>
        <begin position="90"/>
        <end position="111"/>
    </location>
</feature>
<keyword evidence="6" id="KW-0472">Membrane</keyword>